<dbReference type="SUPFAM" id="SSF51695">
    <property type="entry name" value="PLC-like phosphodiesterases"/>
    <property type="match status" value="1"/>
</dbReference>
<evidence type="ECO:0000313" key="4">
    <source>
        <dbReference type="Proteomes" id="UP000663832"/>
    </source>
</evidence>
<dbReference type="Proteomes" id="UP000663877">
    <property type="component" value="Unassembled WGS sequence"/>
</dbReference>
<dbReference type="PANTHER" id="PTHR13593">
    <property type="match status" value="1"/>
</dbReference>
<dbReference type="SMART" id="SM00148">
    <property type="entry name" value="PLCXc"/>
    <property type="match status" value="1"/>
</dbReference>
<dbReference type="GO" id="GO:0006629">
    <property type="term" value="P:lipid metabolic process"/>
    <property type="evidence" value="ECO:0007669"/>
    <property type="project" value="InterPro"/>
</dbReference>
<dbReference type="InterPro" id="IPR042158">
    <property type="entry name" value="PLCXD1/2/3"/>
</dbReference>
<comment type="caution">
    <text evidence="2">The sequence shown here is derived from an EMBL/GenBank/DDBJ whole genome shotgun (WGS) entry which is preliminary data.</text>
</comment>
<dbReference type="PANTHER" id="PTHR13593:SF113">
    <property type="entry name" value="SI:DKEY-266F7.9"/>
    <property type="match status" value="1"/>
</dbReference>
<evidence type="ECO:0000313" key="5">
    <source>
        <dbReference type="Proteomes" id="UP000663877"/>
    </source>
</evidence>
<dbReference type="Proteomes" id="UP000663832">
    <property type="component" value="Unassembled WGS sequence"/>
</dbReference>
<protein>
    <recommendedName>
        <fullName evidence="1">Phosphatidylinositol-specific phospholipase C X domain-containing protein</fullName>
    </recommendedName>
</protein>
<sequence>MTTCCCQSIEEELTVEVKHATEWMKNLPRELHNEPITKIAIPGTHDSFAFYLSRHAGPDMDANLRRLHVLISPIIKNWSITQNLTFAEQLYIGIRYFDLRVCRTTDSKLSSKSPFTFTHGLLGGLVREGLEEINGFLNKHPKEIILLDFNHFYDFNDQCGHEQLIELIHEIFGKKICTTAETILECTLNYLWNNQQQVILLYERNRDQCSAYMDRIGHFFQICQSPWPNTPRTDNLFIFLDEKVSVPRSTTCINVIQGQITPDTATIQNNPFSSLETHARETNRRLIEWLSLRQRDPSLINGVNVVICDFADQLFADTVIKLNHKNLTSL</sequence>
<evidence type="ECO:0000259" key="1">
    <source>
        <dbReference type="SMART" id="SM00148"/>
    </source>
</evidence>
<organism evidence="2 5">
    <name type="scientific">Adineta steineri</name>
    <dbReference type="NCBI Taxonomy" id="433720"/>
    <lineage>
        <taxon>Eukaryota</taxon>
        <taxon>Metazoa</taxon>
        <taxon>Spiralia</taxon>
        <taxon>Gnathifera</taxon>
        <taxon>Rotifera</taxon>
        <taxon>Eurotatoria</taxon>
        <taxon>Bdelloidea</taxon>
        <taxon>Adinetida</taxon>
        <taxon>Adinetidae</taxon>
        <taxon>Adineta</taxon>
    </lineage>
</organism>
<dbReference type="EMBL" id="CAJNOM010000184">
    <property type="protein sequence ID" value="CAF1193750.1"/>
    <property type="molecule type" value="Genomic_DNA"/>
</dbReference>
<dbReference type="InterPro" id="IPR051057">
    <property type="entry name" value="PI-PLC_domain"/>
</dbReference>
<reference evidence="2" key="1">
    <citation type="submission" date="2021-02" db="EMBL/GenBank/DDBJ databases">
        <authorList>
            <person name="Nowell W R."/>
        </authorList>
    </citation>
    <scope>NUCLEOTIDE SEQUENCE</scope>
</reference>
<dbReference type="OrthoDB" id="1046782at2759"/>
<dbReference type="EMBL" id="CAJNOI010000022">
    <property type="protein sequence ID" value="CAF0840647.1"/>
    <property type="molecule type" value="Genomic_DNA"/>
</dbReference>
<accession>A0A813VAP4</accession>
<dbReference type="GO" id="GO:0008081">
    <property type="term" value="F:phosphoric diester hydrolase activity"/>
    <property type="evidence" value="ECO:0007669"/>
    <property type="project" value="InterPro"/>
</dbReference>
<evidence type="ECO:0000313" key="3">
    <source>
        <dbReference type="EMBL" id="CAF1193750.1"/>
    </source>
</evidence>
<gene>
    <name evidence="2" type="ORF">BJG266_LOCUS7292</name>
    <name evidence="3" type="ORF">QVE165_LOCUS25400</name>
</gene>
<name>A0A813VAP4_9BILA</name>
<proteinExistence type="predicted"/>
<dbReference type="Gene3D" id="3.20.20.190">
    <property type="entry name" value="Phosphatidylinositol (PI) phosphodiesterase"/>
    <property type="match status" value="1"/>
</dbReference>
<dbReference type="CDD" id="cd08616">
    <property type="entry name" value="PI-PLCXD1c"/>
    <property type="match status" value="1"/>
</dbReference>
<keyword evidence="4" id="KW-1185">Reference proteome</keyword>
<feature type="domain" description="Phosphatidylinositol-specific phospholipase C X" evidence="1">
    <location>
        <begin position="30"/>
        <end position="204"/>
    </location>
</feature>
<dbReference type="AlphaFoldDB" id="A0A813VAP4"/>
<dbReference type="PROSITE" id="PS50007">
    <property type="entry name" value="PIPLC_X_DOMAIN"/>
    <property type="match status" value="1"/>
</dbReference>
<dbReference type="InterPro" id="IPR017946">
    <property type="entry name" value="PLC-like_Pdiesterase_TIM-brl"/>
</dbReference>
<dbReference type="InterPro" id="IPR000909">
    <property type="entry name" value="PLipase_C_PInositol-sp_X_dom"/>
</dbReference>
<evidence type="ECO:0000313" key="2">
    <source>
        <dbReference type="EMBL" id="CAF0840647.1"/>
    </source>
</evidence>